<keyword evidence="2" id="KW-1185">Reference proteome</keyword>
<evidence type="ECO:0000313" key="1">
    <source>
        <dbReference type="EMBL" id="ETA74061.1"/>
    </source>
</evidence>
<comment type="caution">
    <text evidence="1">The sequence shown here is derived from an EMBL/GenBank/DDBJ whole genome shotgun (WGS) entry which is preliminary data.</text>
</comment>
<dbReference type="Proteomes" id="UP000018559">
    <property type="component" value="Unassembled WGS sequence"/>
</dbReference>
<sequence length="110" mass="12816">MATEINYTPLKIDEDLREYSITDKVHRHPAWRFYFPNGFGASVVKHEHSYGSDEDLFELAVITGTGDDWYLCYETPITDDVLGWLTNEDVMEKVREIKALPVEKGWEKEC</sequence>
<protein>
    <submittedName>
        <fullName evidence="1">Putative bacteriophage protein</fullName>
    </submittedName>
</protein>
<name>V7HYF3_9LACO</name>
<accession>V7HYF3</accession>
<dbReference type="AlphaFoldDB" id="V7HYF3"/>
<evidence type="ECO:0000313" key="2">
    <source>
        <dbReference type="Proteomes" id="UP000018559"/>
    </source>
</evidence>
<dbReference type="EMBL" id="AWWH01000130">
    <property type="protein sequence ID" value="ETA74061.1"/>
    <property type="molecule type" value="Genomic_DNA"/>
</dbReference>
<reference evidence="1 2" key="1">
    <citation type="journal article" date="2014" name="Genome Announc.">
        <title>The Genome of the Predominant Equine Lactobacillus Species, Lactobacillus equi, Is Reflective of Its Lifestyle Adaptations to an Herbivorous Host.</title>
        <authorList>
            <person name="O'Donnell M.M."/>
            <person name="Harris H.M."/>
            <person name="O'Toole P.W."/>
            <person name="Ross R.P."/>
        </authorList>
    </citation>
    <scope>NUCLEOTIDE SEQUENCE [LARGE SCALE GENOMIC DNA]</scope>
    <source>
        <strain evidence="1 2">DPC 6820</strain>
    </source>
</reference>
<dbReference type="RefSeq" id="WP_023859718.1">
    <property type="nucleotide sequence ID" value="NZ_AWWH01000130.1"/>
</dbReference>
<dbReference type="PATRIC" id="fig|1392007.3.peg.1133"/>
<proteinExistence type="predicted"/>
<organism evidence="1 2">
    <name type="scientific">Ligilactobacillus equi DPC 6820</name>
    <dbReference type="NCBI Taxonomy" id="1392007"/>
    <lineage>
        <taxon>Bacteria</taxon>
        <taxon>Bacillati</taxon>
        <taxon>Bacillota</taxon>
        <taxon>Bacilli</taxon>
        <taxon>Lactobacillales</taxon>
        <taxon>Lactobacillaceae</taxon>
        <taxon>Ligilactobacillus</taxon>
    </lineage>
</organism>
<gene>
    <name evidence="1" type="ORF">LEQ_1521c</name>
</gene>